<proteinExistence type="predicted"/>
<dbReference type="Proteomes" id="UP000025227">
    <property type="component" value="Unplaced"/>
</dbReference>
<keyword evidence="2" id="KW-1185">Reference proteome</keyword>
<dbReference type="WBParaSite" id="HCON_00098550-00001">
    <property type="protein sequence ID" value="HCON_00098550-00001"/>
    <property type="gene ID" value="HCON_00098550"/>
</dbReference>
<evidence type="ECO:0000313" key="2">
    <source>
        <dbReference type="Proteomes" id="UP000025227"/>
    </source>
</evidence>
<evidence type="ECO:0000256" key="1">
    <source>
        <dbReference type="SAM" id="MobiDB-lite"/>
    </source>
</evidence>
<dbReference type="OMA" id="GHEANHR"/>
<evidence type="ECO:0000313" key="3">
    <source>
        <dbReference type="WBParaSite" id="HCON_00098550-00001"/>
    </source>
</evidence>
<protein>
    <submittedName>
        <fullName evidence="3">Transposase</fullName>
    </submittedName>
</protein>
<name>A0A7I4YGQ6_HAECO</name>
<organism evidence="2 3">
    <name type="scientific">Haemonchus contortus</name>
    <name type="common">Barber pole worm</name>
    <dbReference type="NCBI Taxonomy" id="6289"/>
    <lineage>
        <taxon>Eukaryota</taxon>
        <taxon>Metazoa</taxon>
        <taxon>Ecdysozoa</taxon>
        <taxon>Nematoda</taxon>
        <taxon>Chromadorea</taxon>
        <taxon>Rhabditida</taxon>
        <taxon>Rhabditina</taxon>
        <taxon>Rhabditomorpha</taxon>
        <taxon>Strongyloidea</taxon>
        <taxon>Trichostrongylidae</taxon>
        <taxon>Haemonchus</taxon>
    </lineage>
</organism>
<dbReference type="AlphaFoldDB" id="A0A7I4YGQ6"/>
<reference evidence="3" key="1">
    <citation type="submission" date="2020-12" db="UniProtKB">
        <authorList>
            <consortium name="WormBaseParasite"/>
        </authorList>
    </citation>
    <scope>IDENTIFICATION</scope>
    <source>
        <strain evidence="3">MHco3</strain>
    </source>
</reference>
<dbReference type="OrthoDB" id="5852058at2759"/>
<accession>A0A7I4YGQ6</accession>
<feature type="region of interest" description="Disordered" evidence="1">
    <location>
        <begin position="1"/>
        <end position="20"/>
    </location>
</feature>
<sequence length="88" mass="10219">MAESAGEKWTPAQREEDQVPQFRREYGVNYRRSREATEKIQIFGYLGSDLVVNGSVDQAGKARMNAAWMKWREFSGILCDRRCSRTLK</sequence>